<dbReference type="RefSeq" id="WP_311424764.1">
    <property type="nucleotide sequence ID" value="NZ_JAVREH010000045.1"/>
</dbReference>
<evidence type="ECO:0000313" key="2">
    <source>
        <dbReference type="Proteomes" id="UP001183176"/>
    </source>
</evidence>
<name>A0ABU2JHA3_9ACTN</name>
<comment type="caution">
    <text evidence="1">The sequence shown here is derived from an EMBL/GenBank/DDBJ whole genome shotgun (WGS) entry which is preliminary data.</text>
</comment>
<dbReference type="EMBL" id="JAVREH010000045">
    <property type="protein sequence ID" value="MDT0263618.1"/>
    <property type="molecule type" value="Genomic_DNA"/>
</dbReference>
<sequence length="110" mass="12047">MSRRHAPFCDLDPDRSGHGLFCVSRPIARQAVATSEQDKTVDITVDLAAKWSDLDAPHLVRVINEPPHINGRFVAIMHSGTARQLAAALLLAAGQAEELERDVSRPRTGR</sequence>
<organism evidence="1 2">
    <name type="scientific">Jatrophihabitans lederbergiae</name>
    <dbReference type="NCBI Taxonomy" id="3075547"/>
    <lineage>
        <taxon>Bacteria</taxon>
        <taxon>Bacillati</taxon>
        <taxon>Actinomycetota</taxon>
        <taxon>Actinomycetes</taxon>
        <taxon>Jatrophihabitantales</taxon>
        <taxon>Jatrophihabitantaceae</taxon>
        <taxon>Jatrophihabitans</taxon>
    </lineage>
</organism>
<reference evidence="2" key="1">
    <citation type="submission" date="2023-07" db="EMBL/GenBank/DDBJ databases">
        <title>30 novel species of actinomycetes from the DSMZ collection.</title>
        <authorList>
            <person name="Nouioui I."/>
        </authorList>
    </citation>
    <scope>NUCLEOTIDE SEQUENCE [LARGE SCALE GENOMIC DNA]</scope>
    <source>
        <strain evidence="2">DSM 44399</strain>
    </source>
</reference>
<proteinExistence type="predicted"/>
<protein>
    <submittedName>
        <fullName evidence="1">Uncharacterized protein</fullName>
    </submittedName>
</protein>
<dbReference type="Proteomes" id="UP001183176">
    <property type="component" value="Unassembled WGS sequence"/>
</dbReference>
<keyword evidence="2" id="KW-1185">Reference proteome</keyword>
<accession>A0ABU2JHA3</accession>
<evidence type="ECO:0000313" key="1">
    <source>
        <dbReference type="EMBL" id="MDT0263618.1"/>
    </source>
</evidence>
<gene>
    <name evidence="1" type="ORF">RM423_19755</name>
</gene>